<name>A0A6A0A260_HAELA</name>
<keyword evidence="2" id="KW-1185">Reference proteome</keyword>
<gene>
    <name evidence="1" type="ORF">HaLaN_23476</name>
</gene>
<dbReference type="Proteomes" id="UP000485058">
    <property type="component" value="Unassembled WGS sequence"/>
</dbReference>
<organism evidence="1 2">
    <name type="scientific">Haematococcus lacustris</name>
    <name type="common">Green alga</name>
    <name type="synonym">Haematococcus pluvialis</name>
    <dbReference type="NCBI Taxonomy" id="44745"/>
    <lineage>
        <taxon>Eukaryota</taxon>
        <taxon>Viridiplantae</taxon>
        <taxon>Chlorophyta</taxon>
        <taxon>core chlorophytes</taxon>
        <taxon>Chlorophyceae</taxon>
        <taxon>CS clade</taxon>
        <taxon>Chlamydomonadales</taxon>
        <taxon>Haematococcaceae</taxon>
        <taxon>Haematococcus</taxon>
    </lineage>
</organism>
<comment type="caution">
    <text evidence="1">The sequence shown here is derived from an EMBL/GenBank/DDBJ whole genome shotgun (WGS) entry which is preliminary data.</text>
</comment>
<protein>
    <submittedName>
        <fullName evidence="1">Uncharacterized protein</fullName>
    </submittedName>
</protein>
<evidence type="ECO:0000313" key="1">
    <source>
        <dbReference type="EMBL" id="GFH25498.1"/>
    </source>
</evidence>
<proteinExistence type="predicted"/>
<evidence type="ECO:0000313" key="2">
    <source>
        <dbReference type="Proteomes" id="UP000485058"/>
    </source>
</evidence>
<sequence>MVDPGGREGGAPGGGVRPEPCYWNQAMAVARATHPMVDPGGREPAQQLTTPSRQELLPLAPEKQVVKVKRRPLPVMGPNSMPGEDACISLVTGYGADTYWLSPAHHTAPQHLPAWTGQGGGAS</sequence>
<accession>A0A6A0A260</accession>
<dbReference type="EMBL" id="BLLF01002832">
    <property type="protein sequence ID" value="GFH25498.1"/>
    <property type="molecule type" value="Genomic_DNA"/>
</dbReference>
<dbReference type="AlphaFoldDB" id="A0A6A0A260"/>
<reference evidence="1 2" key="1">
    <citation type="submission" date="2020-02" db="EMBL/GenBank/DDBJ databases">
        <title>Draft genome sequence of Haematococcus lacustris strain NIES-144.</title>
        <authorList>
            <person name="Morimoto D."/>
            <person name="Nakagawa S."/>
            <person name="Yoshida T."/>
            <person name="Sawayama S."/>
        </authorList>
    </citation>
    <scope>NUCLEOTIDE SEQUENCE [LARGE SCALE GENOMIC DNA]</scope>
    <source>
        <strain evidence="1 2">NIES-144</strain>
    </source>
</reference>